<dbReference type="Proteomes" id="UP000512286">
    <property type="component" value="Chromosome"/>
</dbReference>
<dbReference type="KEGG" id="cint:HZF06_08175"/>
<sequence length="225" mass="26215">MDKKAIIYLVRLSIQKILGLMCYLIGSSWVLNQRSIIYFSIYISGSLVLGLSMFMINSKTLAERNKINTNSPKWDKILLGVFWLVEFFVIYFFAGYEANKLTENVGFIYWIGIILNILSGVITLRSMIVNTFLESTARIQHDREQTVCEDGPYRVVRHPTYLSIMISSVGIYMVFPTPRVIVCTIIIAVIIIFRTYLEDKMLQNELKGYKEYTKKVKYRLIPFIW</sequence>
<dbReference type="Pfam" id="PF04191">
    <property type="entry name" value="PEMT"/>
    <property type="match status" value="1"/>
</dbReference>
<keyword evidence="4 5" id="KW-0472">Membrane</keyword>
<evidence type="ECO:0000313" key="6">
    <source>
        <dbReference type="EMBL" id="QLY81546.1"/>
    </source>
</evidence>
<feature type="transmembrane region" description="Helical" evidence="5">
    <location>
        <begin position="179"/>
        <end position="197"/>
    </location>
</feature>
<accession>A0A7D6VST3</accession>
<proteinExistence type="predicted"/>
<dbReference type="PANTHER" id="PTHR43847:SF1">
    <property type="entry name" value="BLL3993 PROTEIN"/>
    <property type="match status" value="1"/>
</dbReference>
<feature type="transmembrane region" description="Helical" evidence="5">
    <location>
        <begin position="108"/>
        <end position="133"/>
    </location>
</feature>
<comment type="subcellular location">
    <subcellularLocation>
        <location evidence="1">Endomembrane system</location>
        <topology evidence="1">Multi-pass membrane protein</topology>
    </subcellularLocation>
</comment>
<keyword evidence="6" id="KW-0489">Methyltransferase</keyword>
<organism evidence="6 7">
    <name type="scientific">Clostridium intestinale</name>
    <dbReference type="NCBI Taxonomy" id="36845"/>
    <lineage>
        <taxon>Bacteria</taxon>
        <taxon>Bacillati</taxon>
        <taxon>Bacillota</taxon>
        <taxon>Clostridia</taxon>
        <taxon>Eubacteriales</taxon>
        <taxon>Clostridiaceae</taxon>
        <taxon>Clostridium</taxon>
    </lineage>
</organism>
<dbReference type="AlphaFoldDB" id="A0A7D6VST3"/>
<dbReference type="PANTHER" id="PTHR43847">
    <property type="entry name" value="BLL3993 PROTEIN"/>
    <property type="match status" value="1"/>
</dbReference>
<keyword evidence="6" id="KW-0808">Transferase</keyword>
<evidence type="ECO:0000256" key="1">
    <source>
        <dbReference type="ARBA" id="ARBA00004127"/>
    </source>
</evidence>
<protein>
    <submittedName>
        <fullName evidence="6">Isoprenylcysteine carboxylmethyltransferase family protein</fullName>
    </submittedName>
</protein>
<dbReference type="GO" id="GO:0008168">
    <property type="term" value="F:methyltransferase activity"/>
    <property type="evidence" value="ECO:0007669"/>
    <property type="project" value="UniProtKB-KW"/>
</dbReference>
<evidence type="ECO:0000256" key="3">
    <source>
        <dbReference type="ARBA" id="ARBA00022989"/>
    </source>
</evidence>
<dbReference type="EMBL" id="CP059378">
    <property type="protein sequence ID" value="QLY81546.1"/>
    <property type="molecule type" value="Genomic_DNA"/>
</dbReference>
<dbReference type="InterPro" id="IPR007318">
    <property type="entry name" value="Phopholipid_MeTrfase"/>
</dbReference>
<evidence type="ECO:0000313" key="7">
    <source>
        <dbReference type="Proteomes" id="UP000512286"/>
    </source>
</evidence>
<evidence type="ECO:0000256" key="2">
    <source>
        <dbReference type="ARBA" id="ARBA00022692"/>
    </source>
</evidence>
<evidence type="ECO:0000256" key="5">
    <source>
        <dbReference type="SAM" id="Phobius"/>
    </source>
</evidence>
<dbReference type="RefSeq" id="WP_181603117.1">
    <property type="nucleotide sequence ID" value="NZ_CP059378.1"/>
</dbReference>
<evidence type="ECO:0000256" key="4">
    <source>
        <dbReference type="ARBA" id="ARBA00023136"/>
    </source>
</evidence>
<dbReference type="InterPro" id="IPR052527">
    <property type="entry name" value="Metal_cation-efflux_comp"/>
</dbReference>
<reference evidence="6 7" key="1">
    <citation type="submission" date="2020-07" db="EMBL/GenBank/DDBJ databases">
        <title>Electron transfer.</title>
        <authorList>
            <person name="Huang L."/>
            <person name="Liu X."/>
            <person name="Zhou S."/>
        </authorList>
    </citation>
    <scope>NUCLEOTIDE SEQUENCE [LARGE SCALE GENOMIC DNA]</scope>
    <source>
        <strain evidence="6 7">Lx1</strain>
    </source>
</reference>
<feature type="transmembrane region" description="Helical" evidence="5">
    <location>
        <begin position="77"/>
        <end position="96"/>
    </location>
</feature>
<feature type="transmembrane region" description="Helical" evidence="5">
    <location>
        <begin position="12"/>
        <end position="30"/>
    </location>
</feature>
<dbReference type="GO" id="GO:0032259">
    <property type="term" value="P:methylation"/>
    <property type="evidence" value="ECO:0007669"/>
    <property type="project" value="UniProtKB-KW"/>
</dbReference>
<keyword evidence="2 5" id="KW-0812">Transmembrane</keyword>
<keyword evidence="3 5" id="KW-1133">Transmembrane helix</keyword>
<gene>
    <name evidence="6" type="ORF">HZF06_08175</name>
</gene>
<dbReference type="GO" id="GO:0012505">
    <property type="term" value="C:endomembrane system"/>
    <property type="evidence" value="ECO:0007669"/>
    <property type="project" value="UniProtKB-SubCell"/>
</dbReference>
<name>A0A7D6VST3_9CLOT</name>
<dbReference type="Gene3D" id="1.20.120.1630">
    <property type="match status" value="1"/>
</dbReference>
<feature type="transmembrane region" description="Helical" evidence="5">
    <location>
        <begin position="36"/>
        <end position="56"/>
    </location>
</feature>